<proteinExistence type="inferred from homology"/>
<evidence type="ECO:0000256" key="2">
    <source>
        <dbReference type="ARBA" id="ARBA00005417"/>
    </source>
</evidence>
<evidence type="ECO:0000259" key="7">
    <source>
        <dbReference type="PROSITE" id="PS50893"/>
    </source>
</evidence>
<dbReference type="InterPro" id="IPR003439">
    <property type="entry name" value="ABC_transporter-like_ATP-bd"/>
</dbReference>
<dbReference type="InterPro" id="IPR030679">
    <property type="entry name" value="ABC_ATPase_HisP-typ"/>
</dbReference>
<dbReference type="InterPro" id="IPR017871">
    <property type="entry name" value="ABC_transporter-like_CS"/>
</dbReference>
<accession>A0A511QN69</accession>
<evidence type="ECO:0000256" key="6">
    <source>
        <dbReference type="ARBA" id="ARBA00022970"/>
    </source>
</evidence>
<comment type="caution">
    <text evidence="8">The sequence shown here is derived from an EMBL/GenBank/DDBJ whole genome shotgun (WGS) entry which is preliminary data.</text>
</comment>
<dbReference type="Pfam" id="PF00005">
    <property type="entry name" value="ABC_tran"/>
    <property type="match status" value="1"/>
</dbReference>
<reference evidence="8 9" key="1">
    <citation type="submission" date="2019-07" db="EMBL/GenBank/DDBJ databases">
        <title>Whole genome shotgun sequence of Vibrio superstes NBRC 103154.</title>
        <authorList>
            <person name="Hosoyama A."/>
            <person name="Uohara A."/>
            <person name="Ohji S."/>
            <person name="Ichikawa N."/>
        </authorList>
    </citation>
    <scope>NUCLEOTIDE SEQUENCE [LARGE SCALE GENOMIC DNA]</scope>
    <source>
        <strain evidence="8 9">NBRC 103154</strain>
    </source>
</reference>
<dbReference type="PANTHER" id="PTHR43166">
    <property type="entry name" value="AMINO ACID IMPORT ATP-BINDING PROTEIN"/>
    <property type="match status" value="1"/>
</dbReference>
<dbReference type="PIRSF" id="PIRSF039085">
    <property type="entry name" value="ABC_ATPase_HisP"/>
    <property type="match status" value="1"/>
</dbReference>
<dbReference type="PROSITE" id="PS50893">
    <property type="entry name" value="ABC_TRANSPORTER_2"/>
    <property type="match status" value="1"/>
</dbReference>
<dbReference type="RefSeq" id="WP_119011190.1">
    <property type="nucleotide sequence ID" value="NZ_BJXK01000003.1"/>
</dbReference>
<keyword evidence="9" id="KW-1185">Reference proteome</keyword>
<sequence>MLNQTLETKTVESYEEVAAVVELPIKHSEPAVASDAEDIVKVVNLSKQFDGIEVLRDINLTIKKGEVVSILGSSGSGKSTLLRCMNWLEQPERGTIHLGDERIGINPQTDKPLKYRDLAKMRERIGMVFQGFNLWPHLTVLKNVMEALLHVKKMSKAEAEDIAKVQLEKVGMSHKLDSYPSMLSGGQKQRVAIARALAMEPEVLLFDEPTSALDPELVDEVLLVMQKLSKEGYTMVVVTHEMEFARNVSSQVVFLEKGILIEKNPPEKFFTDPDSPRVRQFLKLD</sequence>
<dbReference type="InterPro" id="IPR027417">
    <property type="entry name" value="P-loop_NTPase"/>
</dbReference>
<name>A0A511QN69_9VIBR</name>
<dbReference type="FunFam" id="3.40.50.300:FF:000020">
    <property type="entry name" value="Amino acid ABC transporter ATP-binding component"/>
    <property type="match status" value="1"/>
</dbReference>
<feature type="domain" description="ABC transporter" evidence="7">
    <location>
        <begin position="40"/>
        <end position="282"/>
    </location>
</feature>
<dbReference type="InterPro" id="IPR003593">
    <property type="entry name" value="AAA+_ATPase"/>
</dbReference>
<dbReference type="SUPFAM" id="SSF52540">
    <property type="entry name" value="P-loop containing nucleoside triphosphate hydrolases"/>
    <property type="match status" value="1"/>
</dbReference>
<evidence type="ECO:0000256" key="4">
    <source>
        <dbReference type="ARBA" id="ARBA00022741"/>
    </source>
</evidence>
<dbReference type="OrthoDB" id="9802264at2"/>
<dbReference type="EMBL" id="BJXK01000003">
    <property type="protein sequence ID" value="GEM78770.1"/>
    <property type="molecule type" value="Genomic_DNA"/>
</dbReference>
<evidence type="ECO:0000313" key="8">
    <source>
        <dbReference type="EMBL" id="GEM78770.1"/>
    </source>
</evidence>
<dbReference type="PROSITE" id="PS00211">
    <property type="entry name" value="ABC_TRANSPORTER_1"/>
    <property type="match status" value="1"/>
</dbReference>
<dbReference type="GO" id="GO:0016887">
    <property type="term" value="F:ATP hydrolysis activity"/>
    <property type="evidence" value="ECO:0007669"/>
    <property type="project" value="InterPro"/>
</dbReference>
<comment type="subcellular location">
    <subcellularLocation>
        <location evidence="1">Cell inner membrane</location>
        <topology evidence="1">Peripheral membrane protein</topology>
    </subcellularLocation>
</comment>
<keyword evidence="3" id="KW-0813">Transport</keyword>
<dbReference type="Proteomes" id="UP000321113">
    <property type="component" value="Unassembled WGS sequence"/>
</dbReference>
<keyword evidence="5 8" id="KW-0067">ATP-binding</keyword>
<evidence type="ECO:0000256" key="1">
    <source>
        <dbReference type="ARBA" id="ARBA00004417"/>
    </source>
</evidence>
<evidence type="ECO:0000256" key="3">
    <source>
        <dbReference type="ARBA" id="ARBA00022448"/>
    </source>
</evidence>
<keyword evidence="6" id="KW-0029">Amino-acid transport</keyword>
<gene>
    <name evidence="8" type="ORF">VSU01S_10150</name>
</gene>
<evidence type="ECO:0000256" key="5">
    <source>
        <dbReference type="ARBA" id="ARBA00022840"/>
    </source>
</evidence>
<dbReference type="AlphaFoldDB" id="A0A511QN69"/>
<dbReference type="GO" id="GO:0015424">
    <property type="term" value="F:ABC-type amino acid transporter activity"/>
    <property type="evidence" value="ECO:0007669"/>
    <property type="project" value="InterPro"/>
</dbReference>
<dbReference type="CDD" id="cd03262">
    <property type="entry name" value="ABC_HisP_GlnQ"/>
    <property type="match status" value="1"/>
</dbReference>
<keyword evidence="4" id="KW-0547">Nucleotide-binding</keyword>
<evidence type="ECO:0000313" key="9">
    <source>
        <dbReference type="Proteomes" id="UP000321113"/>
    </source>
</evidence>
<dbReference type="SMART" id="SM00382">
    <property type="entry name" value="AAA"/>
    <property type="match status" value="1"/>
</dbReference>
<comment type="similarity">
    <text evidence="2">Belongs to the ABC transporter superfamily.</text>
</comment>
<dbReference type="GO" id="GO:0005524">
    <property type="term" value="F:ATP binding"/>
    <property type="evidence" value="ECO:0007669"/>
    <property type="project" value="UniProtKB-KW"/>
</dbReference>
<protein>
    <submittedName>
        <fullName evidence="8">Histidine/lysine/arginine/ornithine ABC transporter ATP-binding protein HisP</fullName>
    </submittedName>
</protein>
<dbReference type="InterPro" id="IPR050086">
    <property type="entry name" value="MetN_ABC_transporter-like"/>
</dbReference>
<organism evidence="8 9">
    <name type="scientific">Vibrio superstes NBRC 103154</name>
    <dbReference type="NCBI Taxonomy" id="1219062"/>
    <lineage>
        <taxon>Bacteria</taxon>
        <taxon>Pseudomonadati</taxon>
        <taxon>Pseudomonadota</taxon>
        <taxon>Gammaproteobacteria</taxon>
        <taxon>Vibrionales</taxon>
        <taxon>Vibrionaceae</taxon>
        <taxon>Vibrio</taxon>
    </lineage>
</organism>
<dbReference type="GO" id="GO:0005886">
    <property type="term" value="C:plasma membrane"/>
    <property type="evidence" value="ECO:0007669"/>
    <property type="project" value="UniProtKB-SubCell"/>
</dbReference>
<dbReference type="PANTHER" id="PTHR43166:SF15">
    <property type="entry name" value="HISTIDINE TRANSPORT ATP-BINDING PROTEIN HISP"/>
    <property type="match status" value="1"/>
</dbReference>
<dbReference type="Gene3D" id="3.40.50.300">
    <property type="entry name" value="P-loop containing nucleotide triphosphate hydrolases"/>
    <property type="match status" value="1"/>
</dbReference>